<protein>
    <recommendedName>
        <fullName evidence="3">Phage tail protein</fullName>
    </recommendedName>
</protein>
<dbReference type="Gene3D" id="2.40.30.20">
    <property type="match status" value="1"/>
</dbReference>
<reference evidence="1 2" key="1">
    <citation type="journal article" date="2015" name="Genome Announc.">
        <title>Complete Genome Sequencing of a Multidrug-Resistant and Human-Invasive Salmonella enterica Serovar Typhimurium Strain of the Emerging Sequence Type 213 Genotype.</title>
        <authorList>
            <person name="Calva E."/>
            <person name="Silva C."/>
            <person name="Zaidi M.B."/>
            <person name="Sanchez-Flores A."/>
            <person name="Estrada K."/>
            <person name="Silva G.G."/>
            <person name="Soto-Jimenez L.M."/>
            <person name="Wiesner M."/>
            <person name="Fernandez-Mora M."/>
            <person name="Edwards R.A."/>
            <person name="Vinuesa P."/>
        </authorList>
    </citation>
    <scope>NUCLEOTIDE SEQUENCE [LARGE SCALE GENOMIC DNA]</scope>
    <source>
        <strain evidence="1 2">YU39</strain>
    </source>
</reference>
<dbReference type="Proteomes" id="UP000034636">
    <property type="component" value="Chromosome"/>
</dbReference>
<dbReference type="AlphaFoldDB" id="A0A0F7J941"/>
<dbReference type="RefSeq" id="WP_023181118.1">
    <property type="nucleotide sequence ID" value="NZ_CP011428.1"/>
</dbReference>
<dbReference type="EMBL" id="CP011428">
    <property type="protein sequence ID" value="AKH08291.1"/>
    <property type="molecule type" value="Genomic_DNA"/>
</dbReference>
<proteinExistence type="predicted"/>
<name>A0A0F7J941_SALTM</name>
<gene>
    <name evidence="1" type="ORF">SE14_02819</name>
</gene>
<accession>A0A0F7J941</accession>
<evidence type="ECO:0008006" key="3">
    <source>
        <dbReference type="Google" id="ProtNLM"/>
    </source>
</evidence>
<sequence length="464" mass="49543">MAIVNINVSVTSPPKPSQLLKSGALVSTGGTTLAAGSYQLLTSKDDLKNIVAPAKAISSLAWAGNTVTVTLSENHGWSIDETIPVVISGAVPAAYNGAYTASVTGEKTFTYPLNSDPGTATATGTVTSVAAGELQQMNTTYWAQGTSRAVYVLELGEMNVKSAVAALGTFIDEDTSLGNTYQKFFSYLVPREWDAEPTFKTLANNYTSPGALVKFFVTTTIATYQEWVSGKYPNVFAGVEAPSIGATEFSMAAPFQSSLANDPGSSNMVPPMAYRFMYGVTEYPPAGNGTLLKTLQDNHINYIGTAAEGGLSNKMLVAGHMLDGMPFNYWYSVAWCAINLELDLANEVINGSNTTVNPLYYDQQGIGRLQRRALKTLRSGISYGLILGQVIDTQLTQESFNAEYEKGSYAGNAVINAVPFADYTSLNQSDYADGKYNGLSAVVTPRRGFESITFNLNVTNFVGA</sequence>
<organism evidence="1 2">
    <name type="scientific">Salmonella typhimurium</name>
    <dbReference type="NCBI Taxonomy" id="90371"/>
    <lineage>
        <taxon>Bacteria</taxon>
        <taxon>Pseudomonadati</taxon>
        <taxon>Pseudomonadota</taxon>
        <taxon>Gammaproteobacteria</taxon>
        <taxon>Enterobacterales</taxon>
        <taxon>Enterobacteriaceae</taxon>
        <taxon>Salmonella</taxon>
    </lineage>
</organism>
<dbReference type="InterPro" id="IPR023366">
    <property type="entry name" value="ATP_synth_asu-like_sf"/>
</dbReference>
<accession>A0A3W1WAL7</accession>
<evidence type="ECO:0000313" key="1">
    <source>
        <dbReference type="EMBL" id="AKH08291.1"/>
    </source>
</evidence>
<dbReference type="PATRIC" id="fig|59201.158.peg.2866"/>
<evidence type="ECO:0000313" key="2">
    <source>
        <dbReference type="Proteomes" id="UP000034636"/>
    </source>
</evidence>